<dbReference type="SMART" id="SM00707">
    <property type="entry name" value="RPEL"/>
    <property type="match status" value="2"/>
</dbReference>
<comment type="similarity">
    <text evidence="5">Belongs to the phosphatase and actin regulator family.</text>
</comment>
<keyword evidence="5" id="KW-0009">Actin-binding</keyword>
<dbReference type="Pfam" id="PF02755">
    <property type="entry name" value="RPEL"/>
    <property type="match status" value="2"/>
</dbReference>
<dbReference type="GO" id="GO:0003713">
    <property type="term" value="F:transcription coactivator activity"/>
    <property type="evidence" value="ECO:0007669"/>
    <property type="project" value="TreeGrafter"/>
</dbReference>
<evidence type="ECO:0000313" key="7">
    <source>
        <dbReference type="Proteomes" id="UP000694523"/>
    </source>
</evidence>
<proteinExistence type="inferred from homology"/>
<feature type="repeat" description="RPEL" evidence="4">
    <location>
        <begin position="87"/>
        <end position="112"/>
    </location>
</feature>
<dbReference type="PROSITE" id="PS51073">
    <property type="entry name" value="RPEL"/>
    <property type="match status" value="2"/>
</dbReference>
<keyword evidence="7" id="KW-1185">Reference proteome</keyword>
<name>A0A8C6T8Z0_9GOBI</name>
<accession>A0A8C6T8Z0</accession>
<dbReference type="Proteomes" id="UP000694523">
    <property type="component" value="Unplaced"/>
</dbReference>
<dbReference type="GO" id="GO:0045944">
    <property type="term" value="P:positive regulation of transcription by RNA polymerase II"/>
    <property type="evidence" value="ECO:0007669"/>
    <property type="project" value="TreeGrafter"/>
</dbReference>
<dbReference type="Ensembl" id="ENSNMLT00000019138.1">
    <property type="protein sequence ID" value="ENSNMLP00000017017.1"/>
    <property type="gene ID" value="ENSNMLG00000011246.1"/>
</dbReference>
<dbReference type="InterPro" id="IPR043451">
    <property type="entry name" value="Myocardin-like"/>
</dbReference>
<dbReference type="InterPro" id="IPR004018">
    <property type="entry name" value="RPEL_repeat"/>
</dbReference>
<feature type="repeat" description="RPEL" evidence="4">
    <location>
        <begin position="43"/>
        <end position="68"/>
    </location>
</feature>
<reference evidence="6" key="1">
    <citation type="submission" date="2025-08" db="UniProtKB">
        <authorList>
            <consortium name="Ensembl"/>
        </authorList>
    </citation>
    <scope>IDENTIFICATION</scope>
</reference>
<dbReference type="Gene3D" id="6.10.150.10">
    <property type="match status" value="1"/>
</dbReference>
<evidence type="ECO:0000256" key="3">
    <source>
        <dbReference type="ARBA" id="ARBA00023242"/>
    </source>
</evidence>
<dbReference type="PANTHER" id="PTHR22793:SF6">
    <property type="entry name" value="MYOCARDIN-RELATED TRANSCRIPTION FACTOR A"/>
    <property type="match status" value="1"/>
</dbReference>
<sequence length="136" mass="16140">MLKHLPRVHMETTSFCAQPISSDMDEKAVRFELERRACQSLRKVLQLKLQQRRTREELVNQGIIPPLKSSASFHEHKRSLERARTEDYLKRKIQRRPERAELIRMHILDEASSEVSVQAQQWQLKRARLADNLNDK</sequence>
<dbReference type="Gene3D" id="6.10.140.2040">
    <property type="match status" value="1"/>
</dbReference>
<evidence type="ECO:0000256" key="4">
    <source>
        <dbReference type="PROSITE-ProRule" id="PRU00401"/>
    </source>
</evidence>
<organism evidence="6 7">
    <name type="scientific">Neogobius melanostomus</name>
    <name type="common">round goby</name>
    <dbReference type="NCBI Taxonomy" id="47308"/>
    <lineage>
        <taxon>Eukaryota</taxon>
        <taxon>Metazoa</taxon>
        <taxon>Chordata</taxon>
        <taxon>Craniata</taxon>
        <taxon>Vertebrata</taxon>
        <taxon>Euteleostomi</taxon>
        <taxon>Actinopterygii</taxon>
        <taxon>Neopterygii</taxon>
        <taxon>Teleostei</taxon>
        <taxon>Neoteleostei</taxon>
        <taxon>Acanthomorphata</taxon>
        <taxon>Gobiaria</taxon>
        <taxon>Gobiiformes</taxon>
        <taxon>Gobioidei</taxon>
        <taxon>Gobiidae</taxon>
        <taxon>Benthophilinae</taxon>
        <taxon>Neogobiini</taxon>
        <taxon>Neogobius</taxon>
    </lineage>
</organism>
<dbReference type="GO" id="GO:0004864">
    <property type="term" value="F:protein phosphatase inhibitor activity"/>
    <property type="evidence" value="ECO:0007669"/>
    <property type="project" value="UniProtKB-UniRule"/>
</dbReference>
<comment type="subcellular location">
    <subcellularLocation>
        <location evidence="1">Nucleus</location>
    </subcellularLocation>
</comment>
<dbReference type="AlphaFoldDB" id="A0A8C6T8Z0"/>
<keyword evidence="2 5" id="KW-0677">Repeat</keyword>
<dbReference type="PANTHER" id="PTHR22793">
    <property type="entry name" value="MYOCARDIN-RELATED TRANSCRIPTION FACTOR-RELATED"/>
    <property type="match status" value="1"/>
</dbReference>
<evidence type="ECO:0000256" key="1">
    <source>
        <dbReference type="ARBA" id="ARBA00004123"/>
    </source>
</evidence>
<dbReference type="GO" id="GO:0003779">
    <property type="term" value="F:actin binding"/>
    <property type="evidence" value="ECO:0007669"/>
    <property type="project" value="UniProtKB-KW"/>
</dbReference>
<dbReference type="GO" id="GO:0051145">
    <property type="term" value="P:smooth muscle cell differentiation"/>
    <property type="evidence" value="ECO:0007669"/>
    <property type="project" value="TreeGrafter"/>
</dbReference>
<evidence type="ECO:0000313" key="6">
    <source>
        <dbReference type="Ensembl" id="ENSNMLP00000017017.1"/>
    </source>
</evidence>
<keyword evidence="3" id="KW-0539">Nucleus</keyword>
<dbReference type="GO" id="GO:0005634">
    <property type="term" value="C:nucleus"/>
    <property type="evidence" value="ECO:0007669"/>
    <property type="project" value="UniProtKB-SubCell"/>
</dbReference>
<reference evidence="6" key="2">
    <citation type="submission" date="2025-09" db="UniProtKB">
        <authorList>
            <consortium name="Ensembl"/>
        </authorList>
    </citation>
    <scope>IDENTIFICATION</scope>
</reference>
<evidence type="ECO:0000256" key="5">
    <source>
        <dbReference type="RuleBase" id="RU301113"/>
    </source>
</evidence>
<protein>
    <recommendedName>
        <fullName evidence="5">Phosphatase and actin regulator</fullName>
    </recommendedName>
</protein>
<comment type="subunit">
    <text evidence="5">Binds PPP1CA and actin.</text>
</comment>
<evidence type="ECO:0000256" key="2">
    <source>
        <dbReference type="ARBA" id="ARBA00022737"/>
    </source>
</evidence>